<reference evidence="13" key="1">
    <citation type="journal article" date="2016" name="Nat. Commun.">
        <title>The channel catfish genome sequence provides insights into the evolution of scale formation in teleosts.</title>
        <authorList>
            <person name="Liu Z."/>
            <person name="Liu S."/>
            <person name="Yao J."/>
            <person name="Bao L."/>
            <person name="Zhang J."/>
            <person name="Li Y."/>
            <person name="Jiang C."/>
            <person name="Sun L."/>
            <person name="Wang R."/>
            <person name="Zhang Y."/>
            <person name="Zhou T."/>
            <person name="Zeng Q."/>
            <person name="Fu Q."/>
            <person name="Gao S."/>
            <person name="Li N."/>
            <person name="Koren S."/>
            <person name="Jiang Y."/>
            <person name="Zimin A."/>
            <person name="Xu P."/>
            <person name="Phillippy A.M."/>
            <person name="Geng X."/>
            <person name="Song L."/>
            <person name="Sun F."/>
            <person name="Li C."/>
            <person name="Wang X."/>
            <person name="Chen A."/>
            <person name="Jin Y."/>
            <person name="Yuan Z."/>
            <person name="Yang Y."/>
            <person name="Tan S."/>
            <person name="Peatman E."/>
            <person name="Lu J."/>
            <person name="Qin Z."/>
            <person name="Dunham R."/>
            <person name="Li Z."/>
            <person name="Sonstegard T."/>
            <person name="Feng J."/>
            <person name="Danzmann R.G."/>
            <person name="Schroeder S."/>
            <person name="Scheffler B."/>
            <person name="Duke M.V."/>
            <person name="Ballard L."/>
            <person name="Kucuktas H."/>
            <person name="Kaltenboeck L."/>
            <person name="Liu H."/>
            <person name="Armbruster J."/>
            <person name="Xie Y."/>
            <person name="Kirby M.L."/>
            <person name="Tian Y."/>
            <person name="Flanagan M.E."/>
            <person name="Mu W."/>
            <person name="Waldbieser G.C."/>
        </authorList>
    </citation>
    <scope>NUCLEOTIDE SEQUENCE [LARGE SCALE GENOMIC DNA]</scope>
    <source>
        <strain evidence="13">SDA103</strain>
    </source>
</reference>
<keyword evidence="4 11" id="KW-1133">Transmembrane helix</keyword>
<feature type="transmembrane region" description="Helical" evidence="11">
    <location>
        <begin position="28"/>
        <end position="55"/>
    </location>
</feature>
<evidence type="ECO:0000256" key="4">
    <source>
        <dbReference type="ARBA" id="ARBA00022989"/>
    </source>
</evidence>
<evidence type="ECO:0000256" key="1">
    <source>
        <dbReference type="ARBA" id="ARBA00004651"/>
    </source>
</evidence>
<comment type="similarity">
    <text evidence="9">Belongs to the G-protein coupled receptor 1 family.</text>
</comment>
<dbReference type="PROSITE" id="PS00237">
    <property type="entry name" value="G_PROTEIN_RECEP_F1_1"/>
    <property type="match status" value="1"/>
</dbReference>
<dbReference type="OrthoDB" id="10042731at2759"/>
<dbReference type="GO" id="GO:0001594">
    <property type="term" value="F:trace-amine receptor activity"/>
    <property type="evidence" value="ECO:0007669"/>
    <property type="project" value="TreeGrafter"/>
</dbReference>
<evidence type="ECO:0000313" key="13">
    <source>
        <dbReference type="Proteomes" id="UP000221080"/>
    </source>
</evidence>
<evidence type="ECO:0000256" key="6">
    <source>
        <dbReference type="ARBA" id="ARBA00023136"/>
    </source>
</evidence>
<accession>A0A2D0Q8I6</accession>
<feature type="transmembrane region" description="Helical" evidence="11">
    <location>
        <begin position="95"/>
        <end position="123"/>
    </location>
</feature>
<evidence type="ECO:0000256" key="9">
    <source>
        <dbReference type="RuleBase" id="RU000688"/>
    </source>
</evidence>
<dbReference type="SUPFAM" id="SSF81321">
    <property type="entry name" value="Family A G protein-coupled receptor-like"/>
    <property type="match status" value="1"/>
</dbReference>
<dbReference type="Proteomes" id="UP000221080">
    <property type="component" value="Chromosome 2"/>
</dbReference>
<evidence type="ECO:0000256" key="5">
    <source>
        <dbReference type="ARBA" id="ARBA00023040"/>
    </source>
</evidence>
<dbReference type="InterPro" id="IPR000276">
    <property type="entry name" value="GPCR_Rhodpsn"/>
</dbReference>
<protein>
    <submittedName>
        <fullName evidence="14">Trace amine-associated receptor 13c-like</fullName>
    </submittedName>
</protein>
<feature type="transmembrane region" description="Helical" evidence="11">
    <location>
        <begin position="193"/>
        <end position="215"/>
    </location>
</feature>
<feature type="transmembrane region" description="Helical" evidence="11">
    <location>
        <begin position="67"/>
        <end position="89"/>
    </location>
</feature>
<feature type="transmembrane region" description="Helical" evidence="11">
    <location>
        <begin position="143"/>
        <end position="165"/>
    </location>
</feature>
<gene>
    <name evidence="14" type="primary">LOC108259050</name>
</gene>
<keyword evidence="13" id="KW-1185">Reference proteome</keyword>
<dbReference type="PRINTS" id="PR00237">
    <property type="entry name" value="GPCRRHODOPSN"/>
</dbReference>
<dbReference type="GeneID" id="108259050"/>
<dbReference type="InterPro" id="IPR050569">
    <property type="entry name" value="TAAR"/>
</dbReference>
<feature type="domain" description="G-protein coupled receptors family 1 profile" evidence="12">
    <location>
        <begin position="44"/>
        <end position="297"/>
    </location>
</feature>
<feature type="transmembrane region" description="Helical" evidence="11">
    <location>
        <begin position="282"/>
        <end position="304"/>
    </location>
</feature>
<keyword evidence="2" id="KW-1003">Cell membrane</keyword>
<keyword evidence="10" id="KW-0175">Coiled coil</keyword>
<sequence length="327" mass="37190">MNLTELNQSSRCEHFSCPERSGSPAVYILLYVCSAAVVLLTLCGNLLVIISVCYFRQLHTPTNMLVLSLATSDFLVGLFVMPFHFTWLIESCWMFGQIFCILFNFMSFQLTSVSVGNVVLIALDRYVALSNPFLYLKDVTSAIVHTLICLSWVFSFLYNFVFFYVNRNFTDLSLCPGECLVNAFDEVGSLIDLMFVVVVPCALMLVLYFQVFVIAKRHANAIRELHQNMRNISKNVSDATKSERKAAKVLGILVFVFLACLVPYYVFALMSTAPSHFMINNILIVFYLNSSINPVIYALFYSWFQKCTKMILTCKILHMDCSFVNVL</sequence>
<evidence type="ECO:0000256" key="11">
    <source>
        <dbReference type="SAM" id="Phobius"/>
    </source>
</evidence>
<evidence type="ECO:0000256" key="8">
    <source>
        <dbReference type="ARBA" id="ARBA00023224"/>
    </source>
</evidence>
<evidence type="ECO:0000256" key="10">
    <source>
        <dbReference type="SAM" id="Coils"/>
    </source>
</evidence>
<feature type="transmembrane region" description="Helical" evidence="11">
    <location>
        <begin position="249"/>
        <end position="270"/>
    </location>
</feature>
<feature type="coiled-coil region" evidence="10">
    <location>
        <begin position="215"/>
        <end position="242"/>
    </location>
</feature>
<keyword evidence="7 9" id="KW-0675">Receptor</keyword>
<dbReference type="GO" id="GO:0005886">
    <property type="term" value="C:plasma membrane"/>
    <property type="evidence" value="ECO:0007669"/>
    <property type="project" value="UniProtKB-SubCell"/>
</dbReference>
<dbReference type="PROSITE" id="PS50262">
    <property type="entry name" value="G_PROTEIN_RECEP_F1_2"/>
    <property type="match status" value="1"/>
</dbReference>
<dbReference type="PANTHER" id="PTHR24249">
    <property type="entry name" value="HISTAMINE RECEPTOR-RELATED G-PROTEIN COUPLED RECEPTOR"/>
    <property type="match status" value="1"/>
</dbReference>
<dbReference type="Pfam" id="PF00001">
    <property type="entry name" value="7tm_1"/>
    <property type="match status" value="1"/>
</dbReference>
<evidence type="ECO:0000256" key="7">
    <source>
        <dbReference type="ARBA" id="ARBA00023170"/>
    </source>
</evidence>
<evidence type="ECO:0000259" key="12">
    <source>
        <dbReference type="PROSITE" id="PS50262"/>
    </source>
</evidence>
<evidence type="ECO:0000313" key="14">
    <source>
        <dbReference type="RefSeq" id="XP_017313675.1"/>
    </source>
</evidence>
<keyword evidence="5 9" id="KW-0297">G-protein coupled receptor</keyword>
<keyword evidence="3 9" id="KW-0812">Transmembrane</keyword>
<reference evidence="14" key="2">
    <citation type="submission" date="2025-08" db="UniProtKB">
        <authorList>
            <consortium name="RefSeq"/>
        </authorList>
    </citation>
    <scope>IDENTIFICATION</scope>
    <source>
        <tissue evidence="14">Blood</tissue>
    </source>
</reference>
<dbReference type="Gene3D" id="1.20.1070.10">
    <property type="entry name" value="Rhodopsin 7-helix transmembrane proteins"/>
    <property type="match status" value="1"/>
</dbReference>
<keyword evidence="6 11" id="KW-0472">Membrane</keyword>
<dbReference type="KEGG" id="ipu:108259050"/>
<dbReference type="InterPro" id="IPR017452">
    <property type="entry name" value="GPCR_Rhodpsn_7TM"/>
</dbReference>
<name>A0A2D0Q8I6_ICTPU</name>
<proteinExistence type="inferred from homology"/>
<dbReference type="RefSeq" id="XP_017313675.1">
    <property type="nucleotide sequence ID" value="XM_017458186.3"/>
</dbReference>
<comment type="subcellular location">
    <subcellularLocation>
        <location evidence="1">Cell membrane</location>
        <topology evidence="1">Multi-pass membrane protein</topology>
    </subcellularLocation>
</comment>
<dbReference type="PANTHER" id="PTHR24249:SF381">
    <property type="entry name" value="TRACE AMINE ASSOCIATED RECEPTOR 19P-RELATED"/>
    <property type="match status" value="1"/>
</dbReference>
<keyword evidence="8 9" id="KW-0807">Transducer</keyword>
<evidence type="ECO:0000256" key="2">
    <source>
        <dbReference type="ARBA" id="ARBA00022475"/>
    </source>
</evidence>
<organism evidence="13 14">
    <name type="scientific">Ictalurus punctatus</name>
    <name type="common">Channel catfish</name>
    <name type="synonym">Silurus punctatus</name>
    <dbReference type="NCBI Taxonomy" id="7998"/>
    <lineage>
        <taxon>Eukaryota</taxon>
        <taxon>Metazoa</taxon>
        <taxon>Chordata</taxon>
        <taxon>Craniata</taxon>
        <taxon>Vertebrata</taxon>
        <taxon>Euteleostomi</taxon>
        <taxon>Actinopterygii</taxon>
        <taxon>Neopterygii</taxon>
        <taxon>Teleostei</taxon>
        <taxon>Ostariophysi</taxon>
        <taxon>Siluriformes</taxon>
        <taxon>Ictaluridae</taxon>
        <taxon>Ictalurus</taxon>
    </lineage>
</organism>
<dbReference type="AlphaFoldDB" id="A0A2D0Q8I6"/>
<evidence type="ECO:0000256" key="3">
    <source>
        <dbReference type="ARBA" id="ARBA00022692"/>
    </source>
</evidence>